<dbReference type="OrthoDB" id="2155935at2759"/>
<keyword evidence="4" id="KW-0539">Nucleus</keyword>
<organism evidence="8 9">
    <name type="scientific">Brachionus plicatilis</name>
    <name type="common">Marine rotifer</name>
    <name type="synonym">Brachionus muelleri</name>
    <dbReference type="NCBI Taxonomy" id="10195"/>
    <lineage>
        <taxon>Eukaryota</taxon>
        <taxon>Metazoa</taxon>
        <taxon>Spiralia</taxon>
        <taxon>Gnathifera</taxon>
        <taxon>Rotifera</taxon>
        <taxon>Eurotatoria</taxon>
        <taxon>Monogononta</taxon>
        <taxon>Pseudotrocha</taxon>
        <taxon>Ploima</taxon>
        <taxon>Brachionidae</taxon>
        <taxon>Brachionus</taxon>
    </lineage>
</organism>
<reference evidence="8 9" key="1">
    <citation type="journal article" date="2018" name="Sci. Rep.">
        <title>Genomic signatures of local adaptation to the degree of environmental predictability in rotifers.</title>
        <authorList>
            <person name="Franch-Gras L."/>
            <person name="Hahn C."/>
            <person name="Garcia-Roger E.M."/>
            <person name="Carmona M.J."/>
            <person name="Serra M."/>
            <person name="Gomez A."/>
        </authorList>
    </citation>
    <scope>NUCLEOTIDE SEQUENCE [LARGE SCALE GENOMIC DNA]</scope>
    <source>
        <strain evidence="8">HYR1</strain>
    </source>
</reference>
<comment type="caution">
    <text evidence="8">The sequence shown here is derived from an EMBL/GenBank/DDBJ whole genome shotgun (WGS) entry which is preliminary data.</text>
</comment>
<evidence type="ECO:0000313" key="8">
    <source>
        <dbReference type="EMBL" id="RNA29178.1"/>
    </source>
</evidence>
<dbReference type="Proteomes" id="UP000276133">
    <property type="component" value="Unassembled WGS sequence"/>
</dbReference>
<sequence length="199" mass="23256">MSIQSEILLIKMQSKLSGIKFNWEFKLSKMKNSHLKHHFVVPILFNCAEYQQRELELIKIIQAKDKELDDYKSQGIELTRKYLETEPFETSKFDNDLRSKSEIADLIEDPVQCLSTSLHQKVYQSCVEKYLALNFNSQSTESSNDLESSDIKNMPLKTAQRPSESETLSREKKRDEIEKVLDDENKSGPKMNKKKKLFK</sequence>
<gene>
    <name evidence="8" type="ORF">BpHYR1_037520</name>
</gene>
<dbReference type="InterPro" id="IPR052287">
    <property type="entry name" value="NHEJ_factor"/>
</dbReference>
<comment type="similarity">
    <text evidence="5">Belongs to the XRCC4-XLF family. XLF subfamily.</text>
</comment>
<dbReference type="STRING" id="10195.A0A3M7S0M1"/>
<dbReference type="GO" id="GO:0032807">
    <property type="term" value="C:DNA ligase IV complex"/>
    <property type="evidence" value="ECO:0007669"/>
    <property type="project" value="TreeGrafter"/>
</dbReference>
<accession>A0A3M7S0M1</accession>
<evidence type="ECO:0000256" key="4">
    <source>
        <dbReference type="ARBA" id="ARBA00023242"/>
    </source>
</evidence>
<dbReference type="AlphaFoldDB" id="A0A3M7S0M1"/>
<dbReference type="GO" id="GO:0045027">
    <property type="term" value="F:DNA end binding"/>
    <property type="evidence" value="ECO:0007669"/>
    <property type="project" value="TreeGrafter"/>
</dbReference>
<comment type="subcellular location">
    <subcellularLocation>
        <location evidence="1">Nucleus</location>
    </subcellularLocation>
</comment>
<dbReference type="PANTHER" id="PTHR32235">
    <property type="entry name" value="NON-HOMOLOGOUS END-JOINING FACTOR 1"/>
    <property type="match status" value="1"/>
</dbReference>
<evidence type="ECO:0000256" key="3">
    <source>
        <dbReference type="ARBA" id="ARBA00023204"/>
    </source>
</evidence>
<evidence type="ECO:0000259" key="7">
    <source>
        <dbReference type="Pfam" id="PF21928"/>
    </source>
</evidence>
<keyword evidence="2" id="KW-0227">DNA damage</keyword>
<name>A0A3M7S0M1_BRAPC</name>
<dbReference type="Gene3D" id="2.170.210.10">
    <property type="entry name" value="DNA double-strand break repair and VJ recombination XRCC4, N-terminal"/>
    <property type="match status" value="1"/>
</dbReference>
<evidence type="ECO:0000256" key="2">
    <source>
        <dbReference type="ARBA" id="ARBA00022763"/>
    </source>
</evidence>
<keyword evidence="3" id="KW-0234">DNA repair</keyword>
<evidence type="ECO:0000256" key="5">
    <source>
        <dbReference type="ARBA" id="ARBA00025747"/>
    </source>
</evidence>
<proteinExistence type="inferred from homology"/>
<dbReference type="GO" id="GO:0006303">
    <property type="term" value="P:double-strand break repair via nonhomologous end joining"/>
    <property type="evidence" value="ECO:0007669"/>
    <property type="project" value="TreeGrafter"/>
</dbReference>
<evidence type="ECO:0000256" key="1">
    <source>
        <dbReference type="ARBA" id="ARBA00004123"/>
    </source>
</evidence>
<evidence type="ECO:0000256" key="6">
    <source>
        <dbReference type="SAM" id="MobiDB-lite"/>
    </source>
</evidence>
<feature type="compositionally biased region" description="Basic and acidic residues" evidence="6">
    <location>
        <begin position="163"/>
        <end position="187"/>
    </location>
</feature>
<dbReference type="Gene3D" id="1.10.287.450">
    <property type="entry name" value="Helix hairpin bin"/>
    <property type="match status" value="1"/>
</dbReference>
<dbReference type="InterPro" id="IPR038051">
    <property type="entry name" value="XRCC4-like_N_sf"/>
</dbReference>
<dbReference type="InterPro" id="IPR053829">
    <property type="entry name" value="XLF-like_CC"/>
</dbReference>
<protein>
    <submittedName>
        <fullName evidence="8">Non-homologous end-joining factor 1-like isoform X2</fullName>
    </submittedName>
</protein>
<keyword evidence="9" id="KW-1185">Reference proteome</keyword>
<dbReference type="Pfam" id="PF21928">
    <property type="entry name" value="XLF_CC"/>
    <property type="match status" value="1"/>
</dbReference>
<dbReference type="PANTHER" id="PTHR32235:SF1">
    <property type="entry name" value="NON-HOMOLOGOUS END-JOINING FACTOR 1"/>
    <property type="match status" value="1"/>
</dbReference>
<feature type="domain" description="XLF-like coiled-coil region" evidence="7">
    <location>
        <begin position="32"/>
        <end position="79"/>
    </location>
</feature>
<dbReference type="EMBL" id="REGN01002266">
    <property type="protein sequence ID" value="RNA29178.1"/>
    <property type="molecule type" value="Genomic_DNA"/>
</dbReference>
<feature type="region of interest" description="Disordered" evidence="6">
    <location>
        <begin position="140"/>
        <end position="199"/>
    </location>
</feature>
<evidence type="ECO:0000313" key="9">
    <source>
        <dbReference type="Proteomes" id="UP000276133"/>
    </source>
</evidence>